<feature type="compositionally biased region" description="Low complexity" evidence="3">
    <location>
        <begin position="966"/>
        <end position="982"/>
    </location>
</feature>
<dbReference type="SUPFAM" id="SSF48065">
    <property type="entry name" value="DBL homology domain (DH-domain)"/>
    <property type="match status" value="1"/>
</dbReference>
<dbReference type="GO" id="GO:0030036">
    <property type="term" value="P:actin cytoskeleton organization"/>
    <property type="evidence" value="ECO:0007669"/>
    <property type="project" value="TreeGrafter"/>
</dbReference>
<dbReference type="GO" id="GO:0032933">
    <property type="term" value="P:SREBP signaling pathway"/>
    <property type="evidence" value="ECO:0007669"/>
    <property type="project" value="TreeGrafter"/>
</dbReference>
<dbReference type="Pfam" id="PF19056">
    <property type="entry name" value="WD40_2"/>
    <property type="match status" value="1"/>
</dbReference>
<dbReference type="GO" id="GO:0005085">
    <property type="term" value="F:guanyl-nucleotide exchange factor activity"/>
    <property type="evidence" value="ECO:0007669"/>
    <property type="project" value="UniProtKB-KW"/>
</dbReference>
<feature type="region of interest" description="Disordered" evidence="3">
    <location>
        <begin position="1013"/>
        <end position="1048"/>
    </location>
</feature>
<dbReference type="SMART" id="SM00325">
    <property type="entry name" value="RhoGEF"/>
    <property type="match status" value="1"/>
</dbReference>
<dbReference type="PROSITE" id="PS50010">
    <property type="entry name" value="DH_2"/>
    <property type="match status" value="1"/>
</dbReference>
<keyword evidence="2" id="KW-0175">Coiled coil</keyword>
<dbReference type="InterPro" id="IPR015943">
    <property type="entry name" value="WD40/YVTN_repeat-like_dom_sf"/>
</dbReference>
<reference evidence="5" key="1">
    <citation type="submission" date="2025-08" db="UniProtKB">
        <authorList>
            <consortium name="Ensembl"/>
        </authorList>
    </citation>
    <scope>IDENTIFICATION</scope>
</reference>
<dbReference type="InterPro" id="IPR039919">
    <property type="entry name" value="ARHGEF10/ARHGEF17"/>
</dbReference>
<dbReference type="InterPro" id="IPR011993">
    <property type="entry name" value="PH-like_dom_sf"/>
</dbReference>
<organism evidence="5 6">
    <name type="scientific">Gadus morhua</name>
    <name type="common">Atlantic cod</name>
    <dbReference type="NCBI Taxonomy" id="8049"/>
    <lineage>
        <taxon>Eukaryota</taxon>
        <taxon>Metazoa</taxon>
        <taxon>Chordata</taxon>
        <taxon>Craniata</taxon>
        <taxon>Vertebrata</taxon>
        <taxon>Euteleostomi</taxon>
        <taxon>Actinopterygii</taxon>
        <taxon>Neopterygii</taxon>
        <taxon>Teleostei</taxon>
        <taxon>Neoteleostei</taxon>
        <taxon>Acanthomorphata</taxon>
        <taxon>Zeiogadaria</taxon>
        <taxon>Gadariae</taxon>
        <taxon>Gadiformes</taxon>
        <taxon>Gadoidei</taxon>
        <taxon>Gadidae</taxon>
        <taxon>Gadus</taxon>
    </lineage>
</organism>
<dbReference type="FunFam" id="1.20.900.10:FF:000003">
    <property type="entry name" value="Rho guanine nucleotide exchange factor 10 like"/>
    <property type="match status" value="1"/>
</dbReference>
<dbReference type="InterPro" id="IPR035899">
    <property type="entry name" value="DBL_dom_sf"/>
</dbReference>
<reference evidence="5" key="2">
    <citation type="submission" date="2025-09" db="UniProtKB">
        <authorList>
            <consortium name="Ensembl"/>
        </authorList>
    </citation>
    <scope>IDENTIFICATION</scope>
</reference>
<dbReference type="GO" id="GO:0051496">
    <property type="term" value="P:positive regulation of stress fiber assembly"/>
    <property type="evidence" value="ECO:0007669"/>
    <property type="project" value="UniProtKB-ARBA"/>
</dbReference>
<evidence type="ECO:0000256" key="1">
    <source>
        <dbReference type="ARBA" id="ARBA00022658"/>
    </source>
</evidence>
<dbReference type="Ensembl" id="ENSGMOT00000056564.1">
    <property type="protein sequence ID" value="ENSGMOP00000052648.1"/>
    <property type="gene ID" value="ENSGMOG00000009798.2"/>
</dbReference>
<feature type="region of interest" description="Disordered" evidence="3">
    <location>
        <begin position="959"/>
        <end position="998"/>
    </location>
</feature>
<keyword evidence="6" id="KW-1185">Reference proteome</keyword>
<feature type="region of interest" description="Disordered" evidence="3">
    <location>
        <begin position="1"/>
        <end position="29"/>
    </location>
</feature>
<proteinExistence type="predicted"/>
<dbReference type="SUPFAM" id="SSF50998">
    <property type="entry name" value="Quinoprotein alcohol dehydrogenase-like"/>
    <property type="match status" value="1"/>
</dbReference>
<dbReference type="GeneTree" id="ENSGT00940000153798"/>
<dbReference type="GO" id="GO:0051056">
    <property type="term" value="P:regulation of small GTPase mediated signal transduction"/>
    <property type="evidence" value="ECO:0007669"/>
    <property type="project" value="UniProtKB-ARBA"/>
</dbReference>
<evidence type="ECO:0000313" key="6">
    <source>
        <dbReference type="Proteomes" id="UP000694546"/>
    </source>
</evidence>
<feature type="domain" description="DH" evidence="4">
    <location>
        <begin position="156"/>
        <end position="343"/>
    </location>
</feature>
<dbReference type="Gene3D" id="1.20.900.10">
    <property type="entry name" value="Dbl homology (DH) domain"/>
    <property type="match status" value="1"/>
</dbReference>
<evidence type="ECO:0000259" key="4">
    <source>
        <dbReference type="PROSITE" id="PS50010"/>
    </source>
</evidence>
<feature type="coiled-coil region" evidence="2">
    <location>
        <begin position="326"/>
        <end position="357"/>
    </location>
</feature>
<evidence type="ECO:0000256" key="2">
    <source>
        <dbReference type="SAM" id="Coils"/>
    </source>
</evidence>
<evidence type="ECO:0000313" key="5">
    <source>
        <dbReference type="Ensembl" id="ENSGMOP00000052648.1"/>
    </source>
</evidence>
<dbReference type="AlphaFoldDB" id="A0A8C5BXE7"/>
<sequence>MYNQKGSVKPPPPVVRRVDRGFGRSPRVRPRASVCGRLHYAWREASEGFTCGPLWRSQGGGGNRRQPRHAPPRPGLGLGLGLVQQFMKAAKSGTKDGLEKTRMAVMRKVSFLQKKDHAGRDPEDDAGYLEVAVSEVKHPPPVLSPMPDGLSSQQVVRRHILGSIIQSERSYLESLRRIMQEYHRPLLEAEPRVLSPRKIRPIFYRLREITQCHSMFQIALASRVAEWDSSEKIGDLFVASFSKSMVLDVYSDYVNNFTNAMALIKKACISKPAFLDFLKKKQASSVDRITLYGLMVKPIQRFPQFILLLQDMLKNTPRGHVDRLPLQLALTELETLAEKLNEQKRQADQVAETQQLARSVGDRLLSKLNPEQGSLVLCETLIETVYGDRGQVLKSKERKVFLFEDVLVCANINVKGPPDLSSLVPVGPKYTMKWSAPLLLVQVVEVGQEGAQGKDTPYQPSGTKRPGSVCTAGKAILGPPRLYQELQELQHDLSLVEEVTLLVGTLQGTYQNLNTTVAQDWCLALHRLIRIKEDQIQSANKCRLRLQVPGRPDKSGRPVSFMVVFNTPNPLSKISWVNRLHLAKIALREENTPGWSCGEDGGKPLPPSGCPLLACRMPVFAVKSPDRKVSAALHNPVHCSLLGFSAASTSLPQGYLWVASGGEGAQGQLEIFSLNRPTPRAVKSLPLGCRPLCLEYVPEPVPPEDSDGGPAASGPPGAPGVGNTICVGLDDGSILVYGSVDTAAQCLLTLPHPGGGAVLCIKHASHFLFAGLRSGSVLVYGRSEGGVSRGGLSVGLGSEPVRALLVLEELVWASSGNSVMVIDGSSLSTQRFEVHPDPLVSVAHMVRAGGGVWMAFSEGSSIRLFHTETLEHLQEINISTRSTLLSGPGQQSLRVSSLLLCQGLLWVGTAQGSIITLPVPKLEGIPKITGKGMVSLNAHCGPVDFLLASSSSLAPQLLKRDSLPEGPDSAFGGDGGSDSASSQESLPPPGGGPLQAGGRGVLLQYRLRSTSGLPGRPLTALGEGSASSLESLEHSVEDGSIYEPTDDPEMWVRGRGSAREGGRRDRVTSAAVVSGGRGFRRLREGGAHGTRTAGGGGGENTLMVWQLPLTV</sequence>
<dbReference type="PANTHER" id="PTHR12877:SF16">
    <property type="entry name" value="RHO GUANINE NUCLEOTIDE EXCHANGE FACTOR 10-LIKE PROTEIN"/>
    <property type="match status" value="1"/>
</dbReference>
<name>A0A8C5BXE7_GADMO</name>
<protein>
    <submittedName>
        <fullName evidence="5">Rho guanine nucleotide exchange factor (GEF) 10-like a</fullName>
    </submittedName>
</protein>
<dbReference type="SUPFAM" id="SSF50729">
    <property type="entry name" value="PH domain-like"/>
    <property type="match status" value="1"/>
</dbReference>
<dbReference type="OMA" id="IAYHAHT"/>
<feature type="region of interest" description="Disordered" evidence="3">
    <location>
        <begin position="56"/>
        <end position="76"/>
    </location>
</feature>
<dbReference type="Gene3D" id="2.130.10.10">
    <property type="entry name" value="YVTN repeat-like/Quinoprotein amine dehydrogenase"/>
    <property type="match status" value="1"/>
</dbReference>
<dbReference type="Pfam" id="PF00621">
    <property type="entry name" value="RhoGEF"/>
    <property type="match status" value="1"/>
</dbReference>
<dbReference type="PANTHER" id="PTHR12877">
    <property type="entry name" value="RHO GUANINE NUCLEOTIDE EXCHANGE FACTOR"/>
    <property type="match status" value="1"/>
</dbReference>
<keyword evidence="1" id="KW-0344">Guanine-nucleotide releasing factor</keyword>
<dbReference type="FunFam" id="2.30.29.30:FF:000200">
    <property type="entry name" value="Rho guanine nucleotide exchange factor (GEF) 10-like a"/>
    <property type="match status" value="1"/>
</dbReference>
<dbReference type="Pfam" id="PF19057">
    <property type="entry name" value="PH_19"/>
    <property type="match status" value="1"/>
</dbReference>
<evidence type="ECO:0000256" key="3">
    <source>
        <dbReference type="SAM" id="MobiDB-lite"/>
    </source>
</evidence>
<feature type="compositionally biased region" description="Low complexity" evidence="3">
    <location>
        <begin position="1020"/>
        <end position="1030"/>
    </location>
</feature>
<dbReference type="InterPro" id="IPR011047">
    <property type="entry name" value="Quinoprotein_ADH-like_sf"/>
</dbReference>
<dbReference type="Proteomes" id="UP000694546">
    <property type="component" value="Chromosome 13"/>
</dbReference>
<dbReference type="Gene3D" id="2.30.29.30">
    <property type="entry name" value="Pleckstrin-homology domain (PH domain)/Phosphotyrosine-binding domain (PTB)"/>
    <property type="match status" value="1"/>
</dbReference>
<dbReference type="GO" id="GO:0005829">
    <property type="term" value="C:cytosol"/>
    <property type="evidence" value="ECO:0007669"/>
    <property type="project" value="TreeGrafter"/>
</dbReference>
<accession>A0A8C5BXE7</accession>
<dbReference type="InterPro" id="IPR000219">
    <property type="entry name" value="DH_dom"/>
</dbReference>
<dbReference type="CDD" id="cd00160">
    <property type="entry name" value="RhoGEF"/>
    <property type="match status" value="1"/>
</dbReference>